<dbReference type="AlphaFoldDB" id="A0AAV7QDZ8"/>
<reference evidence="2" key="1">
    <citation type="journal article" date="2022" name="bioRxiv">
        <title>Sequencing and chromosome-scale assembly of the giantPleurodeles waltlgenome.</title>
        <authorList>
            <person name="Brown T."/>
            <person name="Elewa A."/>
            <person name="Iarovenko S."/>
            <person name="Subramanian E."/>
            <person name="Araus A.J."/>
            <person name="Petzold A."/>
            <person name="Susuki M."/>
            <person name="Suzuki K.-i.T."/>
            <person name="Hayashi T."/>
            <person name="Toyoda A."/>
            <person name="Oliveira C."/>
            <person name="Osipova E."/>
            <person name="Leigh N.D."/>
            <person name="Simon A."/>
            <person name="Yun M.H."/>
        </authorList>
    </citation>
    <scope>NUCLEOTIDE SEQUENCE</scope>
    <source>
        <strain evidence="2">20211129_DDA</strain>
        <tissue evidence="2">Liver</tissue>
    </source>
</reference>
<sequence>MQPSAVHPTPPSREAGQGLQGSCCGLGEAECGLRLSMRHGSCARKAAAWRLVVDMPWVRRRPGEAAAPPDQQGPARVTVSCCNTN</sequence>
<keyword evidence="3" id="KW-1185">Reference proteome</keyword>
<evidence type="ECO:0000313" key="2">
    <source>
        <dbReference type="EMBL" id="KAJ1137320.1"/>
    </source>
</evidence>
<dbReference type="EMBL" id="JANPWB010000010">
    <property type="protein sequence ID" value="KAJ1137320.1"/>
    <property type="molecule type" value="Genomic_DNA"/>
</dbReference>
<organism evidence="2 3">
    <name type="scientific">Pleurodeles waltl</name>
    <name type="common">Iberian ribbed newt</name>
    <dbReference type="NCBI Taxonomy" id="8319"/>
    <lineage>
        <taxon>Eukaryota</taxon>
        <taxon>Metazoa</taxon>
        <taxon>Chordata</taxon>
        <taxon>Craniata</taxon>
        <taxon>Vertebrata</taxon>
        <taxon>Euteleostomi</taxon>
        <taxon>Amphibia</taxon>
        <taxon>Batrachia</taxon>
        <taxon>Caudata</taxon>
        <taxon>Salamandroidea</taxon>
        <taxon>Salamandridae</taxon>
        <taxon>Pleurodelinae</taxon>
        <taxon>Pleurodeles</taxon>
    </lineage>
</organism>
<gene>
    <name evidence="2" type="ORF">NDU88_003732</name>
</gene>
<accession>A0AAV7QDZ8</accession>
<feature type="region of interest" description="Disordered" evidence="1">
    <location>
        <begin position="62"/>
        <end position="85"/>
    </location>
</feature>
<protein>
    <submittedName>
        <fullName evidence="2">Uncharacterized protein</fullName>
    </submittedName>
</protein>
<evidence type="ECO:0000256" key="1">
    <source>
        <dbReference type="SAM" id="MobiDB-lite"/>
    </source>
</evidence>
<proteinExistence type="predicted"/>
<name>A0AAV7QDZ8_PLEWA</name>
<evidence type="ECO:0000313" key="3">
    <source>
        <dbReference type="Proteomes" id="UP001066276"/>
    </source>
</evidence>
<dbReference type="Proteomes" id="UP001066276">
    <property type="component" value="Chromosome 6"/>
</dbReference>
<comment type="caution">
    <text evidence="2">The sequence shown here is derived from an EMBL/GenBank/DDBJ whole genome shotgun (WGS) entry which is preliminary data.</text>
</comment>